<dbReference type="Pfam" id="PF00356">
    <property type="entry name" value="LacI"/>
    <property type="match status" value="1"/>
</dbReference>
<dbReference type="Gene3D" id="3.40.50.2300">
    <property type="match status" value="2"/>
</dbReference>
<evidence type="ECO:0000256" key="5">
    <source>
        <dbReference type="SAM" id="MobiDB-lite"/>
    </source>
</evidence>
<feature type="region of interest" description="Disordered" evidence="5">
    <location>
        <begin position="361"/>
        <end position="395"/>
    </location>
</feature>
<reference evidence="7" key="1">
    <citation type="submission" date="2022-10" db="EMBL/GenBank/DDBJ databases">
        <title>The complete genomes of actinobacterial strains from the NBC collection.</title>
        <authorList>
            <person name="Joergensen T.S."/>
            <person name="Alvarez Arevalo M."/>
            <person name="Sterndorff E.B."/>
            <person name="Faurdal D."/>
            <person name="Vuksanovic O."/>
            <person name="Mourched A.-S."/>
            <person name="Charusanti P."/>
            <person name="Shaw S."/>
            <person name="Blin K."/>
            <person name="Weber T."/>
        </authorList>
    </citation>
    <scope>NUCLEOTIDE SEQUENCE</scope>
    <source>
        <strain evidence="7">NBC_01432</strain>
    </source>
</reference>
<dbReference type="SMART" id="SM00354">
    <property type="entry name" value="HTH_LACI"/>
    <property type="match status" value="1"/>
</dbReference>
<gene>
    <name evidence="7" type="ORF">OG442_02145</name>
</gene>
<evidence type="ECO:0000256" key="2">
    <source>
        <dbReference type="ARBA" id="ARBA00023015"/>
    </source>
</evidence>
<evidence type="ECO:0000313" key="8">
    <source>
        <dbReference type="Proteomes" id="UP001432209"/>
    </source>
</evidence>
<dbReference type="InterPro" id="IPR046335">
    <property type="entry name" value="LacI/GalR-like_sensor"/>
</dbReference>
<keyword evidence="3" id="KW-0238">DNA-binding</keyword>
<evidence type="ECO:0000256" key="3">
    <source>
        <dbReference type="ARBA" id="ARBA00023125"/>
    </source>
</evidence>
<feature type="domain" description="HTH lacI-type" evidence="6">
    <location>
        <begin position="10"/>
        <end position="67"/>
    </location>
</feature>
<dbReference type="Pfam" id="PF13377">
    <property type="entry name" value="Peripla_BP_3"/>
    <property type="match status" value="1"/>
</dbReference>
<evidence type="ECO:0000259" key="6">
    <source>
        <dbReference type="PROSITE" id="PS50932"/>
    </source>
</evidence>
<accession>A0ABZ2A0M2</accession>
<sequence>MAPPERRRRSTQRDIAQRTGVSQATVSLVISGGAASTQIAESTRRAVLAAADEMGYTANVAARSLKGGRNRLLGLYTFESVFPTDQRDFYYPFLLGVEEEAARQGYDLLLFSSTGTDRDAARVGPREPGESGTPAAERSIYVGGSNRLKIADGCVLLGRNVRREELSALVREDFPFVFVGRREVDDAELSYVAADYVAATGALVAELARLGHRRILYLRALEDSEPTRDREEGYRRGLAEAGIVPDEALIRTLADPADLSIERVEEWIGGLGITALLVEPTEDDRLTEALATMAGTRRVRFPADCSLALLGDPPCWTPKSRDWTRFSLPRAQMAGQAVRVLIELLDQESHEPRQLTVPCAYVPGDSIGPVPESRAGARPEPGTGSGPESDGRPAT</sequence>
<dbReference type="InterPro" id="IPR028082">
    <property type="entry name" value="Peripla_BP_I"/>
</dbReference>
<dbReference type="RefSeq" id="WP_329074050.1">
    <property type="nucleotide sequence ID" value="NZ_CP109495.1"/>
</dbReference>
<dbReference type="PANTHER" id="PTHR30146:SF148">
    <property type="entry name" value="HTH-TYPE TRANSCRIPTIONAL REPRESSOR PURR-RELATED"/>
    <property type="match status" value="1"/>
</dbReference>
<keyword evidence="1" id="KW-0678">Repressor</keyword>
<dbReference type="SUPFAM" id="SSF53822">
    <property type="entry name" value="Periplasmic binding protein-like I"/>
    <property type="match status" value="1"/>
</dbReference>
<dbReference type="PROSITE" id="PS50932">
    <property type="entry name" value="HTH_LACI_2"/>
    <property type="match status" value="1"/>
</dbReference>
<evidence type="ECO:0000313" key="7">
    <source>
        <dbReference type="EMBL" id="WUX50447.1"/>
    </source>
</evidence>
<dbReference type="SUPFAM" id="SSF47413">
    <property type="entry name" value="lambda repressor-like DNA-binding domains"/>
    <property type="match status" value="1"/>
</dbReference>
<dbReference type="EMBL" id="CP109495">
    <property type="protein sequence ID" value="WUX50447.1"/>
    <property type="molecule type" value="Genomic_DNA"/>
</dbReference>
<dbReference type="Gene3D" id="1.10.260.40">
    <property type="entry name" value="lambda repressor-like DNA-binding domains"/>
    <property type="match status" value="1"/>
</dbReference>
<dbReference type="InterPro" id="IPR010982">
    <property type="entry name" value="Lambda_DNA-bd_dom_sf"/>
</dbReference>
<dbReference type="Proteomes" id="UP001432209">
    <property type="component" value="Chromosome"/>
</dbReference>
<keyword evidence="8" id="KW-1185">Reference proteome</keyword>
<dbReference type="PANTHER" id="PTHR30146">
    <property type="entry name" value="LACI-RELATED TRANSCRIPTIONAL REPRESSOR"/>
    <property type="match status" value="1"/>
</dbReference>
<dbReference type="InterPro" id="IPR000843">
    <property type="entry name" value="HTH_LacI"/>
</dbReference>
<keyword evidence="2" id="KW-0805">Transcription regulation</keyword>
<dbReference type="CDD" id="cd01392">
    <property type="entry name" value="HTH_LacI"/>
    <property type="match status" value="1"/>
</dbReference>
<evidence type="ECO:0000256" key="1">
    <source>
        <dbReference type="ARBA" id="ARBA00022491"/>
    </source>
</evidence>
<protein>
    <submittedName>
        <fullName evidence="7">LacI family transcriptional regulator</fullName>
    </submittedName>
</protein>
<dbReference type="CDD" id="cd06267">
    <property type="entry name" value="PBP1_LacI_sugar_binding-like"/>
    <property type="match status" value="1"/>
</dbReference>
<evidence type="ECO:0000256" key="4">
    <source>
        <dbReference type="ARBA" id="ARBA00023163"/>
    </source>
</evidence>
<proteinExistence type="predicted"/>
<organism evidence="7 8">
    <name type="scientific">Streptomyces niveus</name>
    <name type="common">Streptomyces spheroides</name>
    <dbReference type="NCBI Taxonomy" id="193462"/>
    <lineage>
        <taxon>Bacteria</taxon>
        <taxon>Bacillati</taxon>
        <taxon>Actinomycetota</taxon>
        <taxon>Actinomycetes</taxon>
        <taxon>Kitasatosporales</taxon>
        <taxon>Streptomycetaceae</taxon>
        <taxon>Streptomyces</taxon>
    </lineage>
</organism>
<name>A0ABZ2A0M2_STRNV</name>
<keyword evidence="4" id="KW-0804">Transcription</keyword>